<keyword evidence="2" id="KW-0695">RNA-directed DNA polymerase</keyword>
<evidence type="ECO:0000313" key="3">
    <source>
        <dbReference type="Proteomes" id="UP000325315"/>
    </source>
</evidence>
<name>A0A5B6WGS2_9ROSI</name>
<evidence type="ECO:0000313" key="2">
    <source>
        <dbReference type="EMBL" id="KAA3480052.1"/>
    </source>
</evidence>
<evidence type="ECO:0000256" key="1">
    <source>
        <dbReference type="SAM" id="MobiDB-lite"/>
    </source>
</evidence>
<comment type="caution">
    <text evidence="2">The sequence shown here is derived from an EMBL/GenBank/DDBJ whole genome shotgun (WGS) entry which is preliminary data.</text>
</comment>
<sequence>MSPVNLIESIRHGRMYQKWIIRVYDKKVHSREFQDGDLALRRILLIQKDFREALVWIIINFDQDGWQGHAQAGEFRFQSKIRGQGENQQRGTLRPKKTKESKVSIKKEERKGEAKVKIRKGHLETKGDLS</sequence>
<gene>
    <name evidence="2" type="ORF">EPI10_020512</name>
</gene>
<protein>
    <submittedName>
        <fullName evidence="2">RNA-directed DNA polymerase (Reverse transcriptase), Ribonuclease H</fullName>
    </submittedName>
</protein>
<reference evidence="3" key="1">
    <citation type="journal article" date="2019" name="Plant Biotechnol. J.">
        <title>Genome sequencing of the Australian wild diploid species Gossypium australe highlights disease resistance and delayed gland morphogenesis.</title>
        <authorList>
            <person name="Cai Y."/>
            <person name="Cai X."/>
            <person name="Wang Q."/>
            <person name="Wang P."/>
            <person name="Zhang Y."/>
            <person name="Cai C."/>
            <person name="Xu Y."/>
            <person name="Wang K."/>
            <person name="Zhou Z."/>
            <person name="Wang C."/>
            <person name="Geng S."/>
            <person name="Li B."/>
            <person name="Dong Q."/>
            <person name="Hou Y."/>
            <person name="Wang H."/>
            <person name="Ai P."/>
            <person name="Liu Z."/>
            <person name="Yi F."/>
            <person name="Sun M."/>
            <person name="An G."/>
            <person name="Cheng J."/>
            <person name="Zhang Y."/>
            <person name="Shi Q."/>
            <person name="Xie Y."/>
            <person name="Shi X."/>
            <person name="Chang Y."/>
            <person name="Huang F."/>
            <person name="Chen Y."/>
            <person name="Hong S."/>
            <person name="Mi L."/>
            <person name="Sun Q."/>
            <person name="Zhang L."/>
            <person name="Zhou B."/>
            <person name="Peng R."/>
            <person name="Zhang X."/>
            <person name="Liu F."/>
        </authorList>
    </citation>
    <scope>NUCLEOTIDE SEQUENCE [LARGE SCALE GENOMIC DNA]</scope>
    <source>
        <strain evidence="3">cv. PA1801</strain>
    </source>
</reference>
<dbReference type="EMBL" id="SMMG02000003">
    <property type="protein sequence ID" value="KAA3480052.1"/>
    <property type="molecule type" value="Genomic_DNA"/>
</dbReference>
<dbReference type="Proteomes" id="UP000325315">
    <property type="component" value="Unassembled WGS sequence"/>
</dbReference>
<keyword evidence="3" id="KW-1185">Reference proteome</keyword>
<keyword evidence="2" id="KW-0548">Nucleotidyltransferase</keyword>
<feature type="compositionally biased region" description="Basic and acidic residues" evidence="1">
    <location>
        <begin position="98"/>
        <end position="130"/>
    </location>
</feature>
<proteinExistence type="predicted"/>
<feature type="region of interest" description="Disordered" evidence="1">
    <location>
        <begin position="79"/>
        <end position="130"/>
    </location>
</feature>
<dbReference type="OrthoDB" id="1637540at2759"/>
<keyword evidence="2" id="KW-0808">Transferase</keyword>
<organism evidence="2 3">
    <name type="scientific">Gossypium australe</name>
    <dbReference type="NCBI Taxonomy" id="47621"/>
    <lineage>
        <taxon>Eukaryota</taxon>
        <taxon>Viridiplantae</taxon>
        <taxon>Streptophyta</taxon>
        <taxon>Embryophyta</taxon>
        <taxon>Tracheophyta</taxon>
        <taxon>Spermatophyta</taxon>
        <taxon>Magnoliopsida</taxon>
        <taxon>eudicotyledons</taxon>
        <taxon>Gunneridae</taxon>
        <taxon>Pentapetalae</taxon>
        <taxon>rosids</taxon>
        <taxon>malvids</taxon>
        <taxon>Malvales</taxon>
        <taxon>Malvaceae</taxon>
        <taxon>Malvoideae</taxon>
        <taxon>Gossypium</taxon>
    </lineage>
</organism>
<dbReference type="AlphaFoldDB" id="A0A5B6WGS2"/>
<dbReference type="GO" id="GO:0003964">
    <property type="term" value="F:RNA-directed DNA polymerase activity"/>
    <property type="evidence" value="ECO:0007669"/>
    <property type="project" value="UniProtKB-KW"/>
</dbReference>
<accession>A0A5B6WGS2</accession>